<keyword evidence="5" id="KW-1185">Reference proteome</keyword>
<reference evidence="5" key="2">
    <citation type="submission" date="2015-01" db="EMBL/GenBank/DDBJ databases">
        <title>Evolutionary Origins and Diversification of the Mycorrhizal Mutualists.</title>
        <authorList>
            <consortium name="DOE Joint Genome Institute"/>
            <consortium name="Mycorrhizal Genomics Consortium"/>
            <person name="Kohler A."/>
            <person name="Kuo A."/>
            <person name="Nagy L.G."/>
            <person name="Floudas D."/>
            <person name="Copeland A."/>
            <person name="Barry K.W."/>
            <person name="Cichocki N."/>
            <person name="Veneault-Fourrey C."/>
            <person name="LaButti K."/>
            <person name="Lindquist E.A."/>
            <person name="Lipzen A."/>
            <person name="Lundell T."/>
            <person name="Morin E."/>
            <person name="Murat C."/>
            <person name="Riley R."/>
            <person name="Ohm R."/>
            <person name="Sun H."/>
            <person name="Tunlid A."/>
            <person name="Henrissat B."/>
            <person name="Grigoriev I.V."/>
            <person name="Hibbett D.S."/>
            <person name="Martin F."/>
        </authorList>
    </citation>
    <scope>NUCLEOTIDE SEQUENCE [LARGE SCALE GENOMIC DNA]</scope>
    <source>
        <strain evidence="5">MUT 4182</strain>
    </source>
</reference>
<evidence type="ECO:0000256" key="2">
    <source>
        <dbReference type="SAM" id="Phobius"/>
    </source>
</evidence>
<evidence type="ECO:0000259" key="3">
    <source>
        <dbReference type="Pfam" id="PF20153"/>
    </source>
</evidence>
<organism evidence="4 5">
    <name type="scientific">Tulasnella calospora MUT 4182</name>
    <dbReference type="NCBI Taxonomy" id="1051891"/>
    <lineage>
        <taxon>Eukaryota</taxon>
        <taxon>Fungi</taxon>
        <taxon>Dikarya</taxon>
        <taxon>Basidiomycota</taxon>
        <taxon>Agaricomycotina</taxon>
        <taxon>Agaricomycetes</taxon>
        <taxon>Cantharellales</taxon>
        <taxon>Tulasnellaceae</taxon>
        <taxon>Tulasnella</taxon>
    </lineage>
</organism>
<name>A0A0C3QUJ2_9AGAM</name>
<keyword evidence="2" id="KW-0472">Membrane</keyword>
<dbReference type="AlphaFoldDB" id="A0A0C3QUJ2"/>
<keyword evidence="2" id="KW-0812">Transmembrane</keyword>
<evidence type="ECO:0000256" key="1">
    <source>
        <dbReference type="SAM" id="MobiDB-lite"/>
    </source>
</evidence>
<dbReference type="Proteomes" id="UP000054248">
    <property type="component" value="Unassembled WGS sequence"/>
</dbReference>
<feature type="domain" description="DUF6535" evidence="3">
    <location>
        <begin position="51"/>
        <end position="226"/>
    </location>
</feature>
<feature type="region of interest" description="Disordered" evidence="1">
    <location>
        <begin position="1"/>
        <end position="40"/>
    </location>
</feature>
<sequence length="820" mass="92416">MSSMLPRQPASAGVSPRRRSQRSVRSRSGRKPKDDDEIEVPSKFGNAADYWKHFDQVASARNRQLMDSLNQNLDLLLVFGGLFAGVNSGFLAFAVPMLNDDPAAETNHLLKLLIRGGTNQTGLTDEDLEAPKFTASDEAIRLARLFSVSLTLTLLAAFGAMIGKQWMIYYSRGSQGGPSEGESRMLQKKLSGVHRCGLRFLVELALPSLLQIALFVFSIGVVAYLQTLNDKVAWINAILAWIGVAAFGITVIHAVWDPYCPFQTPISQFLWFIISLPFDMIPGIILVLIKRFPKKLLKKTTGGLFKSFASGWRHPFETAKEETQIITNTVDSSYMRTLSHRLKFDPFSEAVSRIRRQEDPTDVMDAKYSCHMLRRMEQPDILRAVAQSIPTLFERKAMSLLLKDKAVIRLHRLFRASIAQAEDAPDALAQDSDDTSNPAVNAVLYGRAIVHLFVALGPHDDWFWDDYETALHHGWLEPWTYKGADEVPVKVTAELEQQRLIIQACLSIAPDGNSASVLVEESALPLYIAASIKALLHRRVYHHLCHYPPKFRPTVESWTGEADLERVAFCTVFPKDYPKTIGLVAWALANVPYRVYNREMRILEKYNMFWSDLKELWDAYSSASNILRNVAKALEAYPLSTKRPSDENPSSKTELKKTYKAMLEAARLYIKDRATKEDVIASGPELVHAIGGLKAEMERAHDLSEEAKEEDKEIRAILQLIVDAVVVRRGHHLRQHVRSLSGSGTEPRPSPALEKGWFEGNTPAAVEDYSEWITTYRSSSPDIEPRDLFLETWNQQRGPRESRVDLEPSEDDGGEEEPRR</sequence>
<reference evidence="4 5" key="1">
    <citation type="submission" date="2014-04" db="EMBL/GenBank/DDBJ databases">
        <authorList>
            <consortium name="DOE Joint Genome Institute"/>
            <person name="Kuo A."/>
            <person name="Girlanda M."/>
            <person name="Perotto S."/>
            <person name="Kohler A."/>
            <person name="Nagy L.G."/>
            <person name="Floudas D."/>
            <person name="Copeland A."/>
            <person name="Barry K.W."/>
            <person name="Cichocki N."/>
            <person name="Veneault-Fourrey C."/>
            <person name="LaButti K."/>
            <person name="Lindquist E.A."/>
            <person name="Lipzen A."/>
            <person name="Lundell T."/>
            <person name="Morin E."/>
            <person name="Murat C."/>
            <person name="Sun H."/>
            <person name="Tunlid A."/>
            <person name="Henrissat B."/>
            <person name="Grigoriev I.V."/>
            <person name="Hibbett D.S."/>
            <person name="Martin F."/>
            <person name="Nordberg H.P."/>
            <person name="Cantor M.N."/>
            <person name="Hua S.X."/>
        </authorList>
    </citation>
    <scope>NUCLEOTIDE SEQUENCE [LARGE SCALE GENOMIC DNA]</scope>
    <source>
        <strain evidence="4 5">MUT 4182</strain>
    </source>
</reference>
<accession>A0A0C3QUJ2</accession>
<evidence type="ECO:0000313" key="4">
    <source>
        <dbReference type="EMBL" id="KIO32134.1"/>
    </source>
</evidence>
<feature type="transmembrane region" description="Helical" evidence="2">
    <location>
        <begin position="232"/>
        <end position="256"/>
    </location>
</feature>
<feature type="transmembrane region" description="Helical" evidence="2">
    <location>
        <begin position="268"/>
        <end position="289"/>
    </location>
</feature>
<feature type="compositionally biased region" description="Basic residues" evidence="1">
    <location>
        <begin position="16"/>
        <end position="30"/>
    </location>
</feature>
<feature type="transmembrane region" description="Helical" evidence="2">
    <location>
        <begin position="204"/>
        <end position="225"/>
    </location>
</feature>
<feature type="region of interest" description="Disordered" evidence="1">
    <location>
        <begin position="737"/>
        <end position="759"/>
    </location>
</feature>
<keyword evidence="2" id="KW-1133">Transmembrane helix</keyword>
<dbReference type="EMBL" id="KN822957">
    <property type="protein sequence ID" value="KIO32134.1"/>
    <property type="molecule type" value="Genomic_DNA"/>
</dbReference>
<dbReference type="OrthoDB" id="3219854at2759"/>
<feature type="region of interest" description="Disordered" evidence="1">
    <location>
        <begin position="778"/>
        <end position="820"/>
    </location>
</feature>
<dbReference type="InterPro" id="IPR045338">
    <property type="entry name" value="DUF6535"/>
</dbReference>
<feature type="compositionally biased region" description="Acidic residues" evidence="1">
    <location>
        <begin position="807"/>
        <end position="820"/>
    </location>
</feature>
<gene>
    <name evidence="4" type="ORF">M407DRAFT_18944</name>
</gene>
<feature type="transmembrane region" description="Helical" evidence="2">
    <location>
        <begin position="75"/>
        <end position="95"/>
    </location>
</feature>
<evidence type="ECO:0000313" key="5">
    <source>
        <dbReference type="Proteomes" id="UP000054248"/>
    </source>
</evidence>
<protein>
    <recommendedName>
        <fullName evidence="3">DUF6535 domain-containing protein</fullName>
    </recommendedName>
</protein>
<dbReference type="Pfam" id="PF20153">
    <property type="entry name" value="DUF6535"/>
    <property type="match status" value="1"/>
</dbReference>
<feature type="transmembrane region" description="Helical" evidence="2">
    <location>
        <begin position="142"/>
        <end position="162"/>
    </location>
</feature>
<dbReference type="STRING" id="1051891.A0A0C3QUJ2"/>
<dbReference type="HOGENOM" id="CLU_018203_0_0_1"/>
<proteinExistence type="predicted"/>